<dbReference type="AlphaFoldDB" id="A0A853B8Y9"/>
<dbReference type="SUPFAM" id="SSF56529">
    <property type="entry name" value="FAH"/>
    <property type="match status" value="1"/>
</dbReference>
<evidence type="ECO:0000313" key="4">
    <source>
        <dbReference type="EMBL" id="NYI91599.1"/>
    </source>
</evidence>
<gene>
    <name evidence="4" type="ORF">HNR02_004922</name>
</gene>
<dbReference type="EMBL" id="JACCFK010000001">
    <property type="protein sequence ID" value="NYI91599.1"/>
    <property type="molecule type" value="Genomic_DNA"/>
</dbReference>
<reference evidence="4 5" key="1">
    <citation type="submission" date="2020-07" db="EMBL/GenBank/DDBJ databases">
        <title>Sequencing the genomes of 1000 actinobacteria strains.</title>
        <authorList>
            <person name="Klenk H.-P."/>
        </authorList>
    </citation>
    <scope>NUCLEOTIDE SEQUENCE [LARGE SCALE GENOMIC DNA]</scope>
    <source>
        <strain evidence="4 5">DSM 104006</strain>
    </source>
</reference>
<dbReference type="Proteomes" id="UP000549616">
    <property type="component" value="Unassembled WGS sequence"/>
</dbReference>
<keyword evidence="5" id="KW-1185">Reference proteome</keyword>
<keyword evidence="2" id="KW-0479">Metal-binding</keyword>
<dbReference type="Gene3D" id="3.90.850.10">
    <property type="entry name" value="Fumarylacetoacetase-like, C-terminal domain"/>
    <property type="match status" value="1"/>
</dbReference>
<sequence length="283" mass="30322">MRLGSMDGRAVMVEEGGELAIDVAKASEGRFGPGIQLIYENWQAFTEWAATAGLGREHARPVRRDELEAPSPAPRQVFAIGLNYRDHADESGLAHPEVPPTFTKFVSSFTGPEGELVLPADTVDWEAELVVVIGRTARQVPAARAWSHVAGLTVGQDYSERTLQLAGPAPQFSLGKSHPGFAPQGPWLVTPDALPRLDDLEVRCTVNGETVQHGRTGDMIFGVPELIEFLSSVVTLTPGDVIFTGTPAGVGAAREPRRFLRPGDIVETTIAGLGGLRQICVAK</sequence>
<feature type="domain" description="Fumarylacetoacetase-like C-terminal" evidence="3">
    <location>
        <begin position="77"/>
        <end position="278"/>
    </location>
</feature>
<dbReference type="RefSeq" id="WP_179775468.1">
    <property type="nucleotide sequence ID" value="NZ_JACCFK010000001.1"/>
</dbReference>
<dbReference type="GO" id="GO:0019752">
    <property type="term" value="P:carboxylic acid metabolic process"/>
    <property type="evidence" value="ECO:0007669"/>
    <property type="project" value="UniProtKB-ARBA"/>
</dbReference>
<organism evidence="4 5">
    <name type="scientific">Amycolatopsis endophytica</name>
    <dbReference type="NCBI Taxonomy" id="860233"/>
    <lineage>
        <taxon>Bacteria</taxon>
        <taxon>Bacillati</taxon>
        <taxon>Actinomycetota</taxon>
        <taxon>Actinomycetes</taxon>
        <taxon>Pseudonocardiales</taxon>
        <taxon>Pseudonocardiaceae</taxon>
        <taxon>Amycolatopsis</taxon>
    </lineage>
</organism>
<dbReference type="InterPro" id="IPR036663">
    <property type="entry name" value="Fumarylacetoacetase_C_sf"/>
</dbReference>
<dbReference type="GO" id="GO:0016853">
    <property type="term" value="F:isomerase activity"/>
    <property type="evidence" value="ECO:0007669"/>
    <property type="project" value="UniProtKB-ARBA"/>
</dbReference>
<accession>A0A853B8Y9</accession>
<evidence type="ECO:0000256" key="2">
    <source>
        <dbReference type="ARBA" id="ARBA00022723"/>
    </source>
</evidence>
<dbReference type="PANTHER" id="PTHR42796">
    <property type="entry name" value="FUMARYLACETOACETATE HYDROLASE DOMAIN-CONTAINING PROTEIN 2A-RELATED"/>
    <property type="match status" value="1"/>
</dbReference>
<dbReference type="FunFam" id="3.90.850.10:FF:000002">
    <property type="entry name" value="2-hydroxyhepta-2,4-diene-1,7-dioate isomerase"/>
    <property type="match status" value="1"/>
</dbReference>
<evidence type="ECO:0000259" key="3">
    <source>
        <dbReference type="Pfam" id="PF01557"/>
    </source>
</evidence>
<dbReference type="PANTHER" id="PTHR42796:SF4">
    <property type="entry name" value="FUMARYLACETOACETATE HYDROLASE DOMAIN-CONTAINING PROTEIN 2A"/>
    <property type="match status" value="1"/>
</dbReference>
<comment type="caution">
    <text evidence="4">The sequence shown here is derived from an EMBL/GenBank/DDBJ whole genome shotgun (WGS) entry which is preliminary data.</text>
</comment>
<dbReference type="InterPro" id="IPR011234">
    <property type="entry name" value="Fumarylacetoacetase-like_C"/>
</dbReference>
<evidence type="ECO:0000256" key="1">
    <source>
        <dbReference type="ARBA" id="ARBA00010211"/>
    </source>
</evidence>
<dbReference type="Pfam" id="PF01557">
    <property type="entry name" value="FAA_hydrolase"/>
    <property type="match status" value="1"/>
</dbReference>
<name>A0A853B8Y9_9PSEU</name>
<protein>
    <submittedName>
        <fullName evidence="4">2-keto-4-pentenoate hydratase/2-oxohepta-3-ene-1,7-dioic acid hydratase in catechol pathway</fullName>
    </submittedName>
</protein>
<evidence type="ECO:0000313" key="5">
    <source>
        <dbReference type="Proteomes" id="UP000549616"/>
    </source>
</evidence>
<proteinExistence type="inferred from homology"/>
<comment type="similarity">
    <text evidence="1">Belongs to the FAH family.</text>
</comment>
<dbReference type="GO" id="GO:0046872">
    <property type="term" value="F:metal ion binding"/>
    <property type="evidence" value="ECO:0007669"/>
    <property type="project" value="UniProtKB-KW"/>
</dbReference>
<dbReference type="InterPro" id="IPR051121">
    <property type="entry name" value="FAH"/>
</dbReference>